<keyword evidence="1" id="KW-0812">Transmembrane</keyword>
<dbReference type="AlphaFoldDB" id="U4TQQ9"/>
<dbReference type="EMBL" id="KI271584">
    <property type="protein sequence ID" value="ERL65780.1"/>
    <property type="molecule type" value="Genomic_DNA"/>
</dbReference>
<proteinExistence type="predicted"/>
<organism evidence="2 3">
    <name type="scientific">Schleiferilactobacillus shenzhenensis LY-73</name>
    <dbReference type="NCBI Taxonomy" id="1231336"/>
    <lineage>
        <taxon>Bacteria</taxon>
        <taxon>Bacillati</taxon>
        <taxon>Bacillota</taxon>
        <taxon>Bacilli</taxon>
        <taxon>Lactobacillales</taxon>
        <taxon>Lactobacillaceae</taxon>
        <taxon>Schleiferilactobacillus</taxon>
    </lineage>
</organism>
<sequence length="48" mass="5243">MELAIVLSEKTAVPTFAGTAIFVLLYLSLPDWGQTNSYLMAAYNAFSL</sequence>
<evidence type="ECO:0000313" key="3">
    <source>
        <dbReference type="Proteomes" id="UP000030647"/>
    </source>
</evidence>
<protein>
    <submittedName>
        <fullName evidence="2">Uncharacterized protein</fullName>
    </submittedName>
</protein>
<reference evidence="3" key="1">
    <citation type="journal article" date="2013" name="Genome Announc.">
        <title>Whole-Genome Sequencing of Lactobacillus shenzhenensis Strain LY-73T.</title>
        <authorList>
            <person name="Lin Z."/>
            <person name="Liu Z."/>
            <person name="Yang R."/>
            <person name="Zou Y."/>
            <person name="Wan D."/>
            <person name="Chen J."/>
            <person name="Guo M."/>
            <person name="Zhao J."/>
            <person name="Fang C."/>
            <person name="Yang R."/>
            <person name="Liu F."/>
        </authorList>
    </citation>
    <scope>NUCLEOTIDE SEQUENCE [LARGE SCALE GENOMIC DNA]</scope>
    <source>
        <strain evidence="3">LY-73</strain>
    </source>
</reference>
<accession>U4TQQ9</accession>
<dbReference type="Proteomes" id="UP000030647">
    <property type="component" value="Unassembled WGS sequence"/>
</dbReference>
<keyword evidence="3" id="KW-1185">Reference proteome</keyword>
<evidence type="ECO:0000256" key="1">
    <source>
        <dbReference type="SAM" id="Phobius"/>
    </source>
</evidence>
<keyword evidence="1" id="KW-0472">Membrane</keyword>
<name>U4TQQ9_9LACO</name>
<keyword evidence="1" id="KW-1133">Transmembrane helix</keyword>
<gene>
    <name evidence="2" type="ORF">L248_1856</name>
</gene>
<dbReference type="HOGENOM" id="CLU_3154309_0_0_9"/>
<feature type="transmembrane region" description="Helical" evidence="1">
    <location>
        <begin position="12"/>
        <end position="29"/>
    </location>
</feature>
<evidence type="ECO:0000313" key="2">
    <source>
        <dbReference type="EMBL" id="ERL65780.1"/>
    </source>
</evidence>